<evidence type="ECO:0008006" key="2">
    <source>
        <dbReference type="Google" id="ProtNLM"/>
    </source>
</evidence>
<dbReference type="EMBL" id="UINC01043625">
    <property type="protein sequence ID" value="SVB47926.1"/>
    <property type="molecule type" value="Genomic_DNA"/>
</dbReference>
<dbReference type="PANTHER" id="PTHR17985:SF8">
    <property type="entry name" value="TRANSPORT AND GOLGI ORGANIZATION PROTEIN 2 HOMOLOG"/>
    <property type="match status" value="1"/>
</dbReference>
<organism evidence="1">
    <name type="scientific">marine metagenome</name>
    <dbReference type="NCBI Taxonomy" id="408172"/>
    <lineage>
        <taxon>unclassified sequences</taxon>
        <taxon>metagenomes</taxon>
        <taxon>ecological metagenomes</taxon>
    </lineage>
</organism>
<dbReference type="InterPro" id="IPR008551">
    <property type="entry name" value="TANGO2"/>
</dbReference>
<evidence type="ECO:0000313" key="1">
    <source>
        <dbReference type="EMBL" id="SVB47926.1"/>
    </source>
</evidence>
<accession>A0A382EAU7</accession>
<protein>
    <recommendedName>
        <fullName evidence="2">NRDE family protein</fullName>
    </recommendedName>
</protein>
<reference evidence="1" key="1">
    <citation type="submission" date="2018-05" db="EMBL/GenBank/DDBJ databases">
        <authorList>
            <person name="Lanie J.A."/>
            <person name="Ng W.-L."/>
            <person name="Kazmierczak K.M."/>
            <person name="Andrzejewski T.M."/>
            <person name="Davidsen T.M."/>
            <person name="Wayne K.J."/>
            <person name="Tettelin H."/>
            <person name="Glass J.I."/>
            <person name="Rusch D."/>
            <person name="Podicherti R."/>
            <person name="Tsui H.-C.T."/>
            <person name="Winkler M.E."/>
        </authorList>
    </citation>
    <scope>NUCLEOTIDE SEQUENCE</scope>
</reference>
<proteinExistence type="predicted"/>
<sequence length="197" mass="21510">GRIAVVTNQPRLELPDDQRTSRGALVKDFLTSAASVDAHAATLAREAAKYAGFGLIVGDLDQMRYVGHEGRFGNVVHRVLQPGYCGLSNASYGTDWPKIAYLKASFAELLEQNQVSEAAMFAVLENRRPQSPRPYADPTAKMQATPFILGDQYGTRAATIIIVNRVGHCYFTERRYDAAGLVSGETRQSFTINPGGE</sequence>
<name>A0A382EAU7_9ZZZZ</name>
<dbReference type="AlphaFoldDB" id="A0A382EAU7"/>
<dbReference type="PANTHER" id="PTHR17985">
    <property type="entry name" value="SER/THR-RICH PROTEIN T10 IN DGCR REGION"/>
    <property type="match status" value="1"/>
</dbReference>
<feature type="non-terminal residue" evidence="1">
    <location>
        <position position="1"/>
    </location>
</feature>
<gene>
    <name evidence="1" type="ORF">METZ01_LOCUS200780</name>
</gene>
<dbReference type="Pfam" id="PF05742">
    <property type="entry name" value="TANGO2"/>
    <property type="match status" value="1"/>
</dbReference>